<gene>
    <name evidence="1" type="ORF">C8D93_1116</name>
</gene>
<accession>A0A318E7C1</accession>
<dbReference type="Gene3D" id="3.30.460.40">
    <property type="match status" value="1"/>
</dbReference>
<dbReference type="Proteomes" id="UP000248330">
    <property type="component" value="Unassembled WGS sequence"/>
</dbReference>
<dbReference type="SUPFAM" id="SSF81301">
    <property type="entry name" value="Nucleotidyltransferase"/>
    <property type="match status" value="1"/>
</dbReference>
<dbReference type="AlphaFoldDB" id="A0A318E7C1"/>
<evidence type="ECO:0000313" key="2">
    <source>
        <dbReference type="Proteomes" id="UP000248330"/>
    </source>
</evidence>
<reference evidence="1 2" key="1">
    <citation type="submission" date="2018-04" db="EMBL/GenBank/DDBJ databases">
        <title>Genomic Encyclopedia of Type Strains, Phase IV (KMG-IV): sequencing the most valuable type-strain genomes for metagenomic binning, comparative biology and taxonomic classification.</title>
        <authorList>
            <person name="Goeker M."/>
        </authorList>
    </citation>
    <scope>NUCLEOTIDE SEQUENCE [LARGE SCALE GENOMIC DNA]</scope>
    <source>
        <strain evidence="1 2">DSM 104150</strain>
    </source>
</reference>
<organism evidence="1 2">
    <name type="scientific">Sinimarinibacterium flocculans</name>
    <dbReference type="NCBI Taxonomy" id="985250"/>
    <lineage>
        <taxon>Bacteria</taxon>
        <taxon>Pseudomonadati</taxon>
        <taxon>Pseudomonadota</taxon>
        <taxon>Gammaproteobacteria</taxon>
        <taxon>Nevskiales</taxon>
        <taxon>Nevskiaceae</taxon>
        <taxon>Sinimarinibacterium</taxon>
    </lineage>
</organism>
<name>A0A318E7C1_9GAMM</name>
<sequence>MLNMHSDAHRETNIDVFVTEPFDFDREYAAAYIQELVLGLKLPVASLDTLIEMKRLAGRTKDLADIEELVSIRERIRDQ</sequence>
<protein>
    <submittedName>
        <fullName evidence="1">Uncharacterized protein</fullName>
    </submittedName>
</protein>
<proteinExistence type="predicted"/>
<dbReference type="EMBL" id="QICN01000011">
    <property type="protein sequence ID" value="PXV64834.1"/>
    <property type="molecule type" value="Genomic_DNA"/>
</dbReference>
<comment type="caution">
    <text evidence="1">The sequence shown here is derived from an EMBL/GenBank/DDBJ whole genome shotgun (WGS) entry which is preliminary data.</text>
</comment>
<dbReference type="InterPro" id="IPR043519">
    <property type="entry name" value="NT_sf"/>
</dbReference>
<keyword evidence="2" id="KW-1185">Reference proteome</keyword>
<evidence type="ECO:0000313" key="1">
    <source>
        <dbReference type="EMBL" id="PXV64834.1"/>
    </source>
</evidence>